<proteinExistence type="predicted"/>
<organism evidence="1 2">
    <name type="scientific">Eretmocerus hayati</name>
    <dbReference type="NCBI Taxonomy" id="131215"/>
    <lineage>
        <taxon>Eukaryota</taxon>
        <taxon>Metazoa</taxon>
        <taxon>Ecdysozoa</taxon>
        <taxon>Arthropoda</taxon>
        <taxon>Hexapoda</taxon>
        <taxon>Insecta</taxon>
        <taxon>Pterygota</taxon>
        <taxon>Neoptera</taxon>
        <taxon>Endopterygota</taxon>
        <taxon>Hymenoptera</taxon>
        <taxon>Apocrita</taxon>
        <taxon>Proctotrupomorpha</taxon>
        <taxon>Chalcidoidea</taxon>
        <taxon>Aphelinidae</taxon>
        <taxon>Aphelininae</taxon>
        <taxon>Eretmocerus</taxon>
    </lineage>
</organism>
<gene>
    <name evidence="1" type="ORF">QAD02_015764</name>
</gene>
<name>A0ACC2PC15_9HYME</name>
<dbReference type="EMBL" id="CM056742">
    <property type="protein sequence ID" value="KAJ8679977.1"/>
    <property type="molecule type" value="Genomic_DNA"/>
</dbReference>
<dbReference type="Proteomes" id="UP001239111">
    <property type="component" value="Chromosome 2"/>
</dbReference>
<evidence type="ECO:0000313" key="1">
    <source>
        <dbReference type="EMBL" id="KAJ8679977.1"/>
    </source>
</evidence>
<evidence type="ECO:0000313" key="2">
    <source>
        <dbReference type="Proteomes" id="UP001239111"/>
    </source>
</evidence>
<accession>A0ACC2PC15</accession>
<comment type="caution">
    <text evidence="1">The sequence shown here is derived from an EMBL/GenBank/DDBJ whole genome shotgun (WGS) entry which is preliminary data.</text>
</comment>
<sequence length="1368" mass="154988">MDPEKQSPAQKKNNITEDKPSVIKNESPVSRFLSNLSGVSRFGRTIKPKSPNTITQYFLSSAKNLTLPKKTMEGPISEDSCKRIDESTETLDETLNNSIDISNNAEDEKINIEDIQTKSPYTLGQGVWARQGKNPFWPSIVTLDPASRSYVSNKPRSGTKTGFCAHVHVRFCADRERHNWIPITNVIPFNGKADLEKQVKNCVSTPKKKYSVRALHGTLKTHWDDAVKEMNELMSKSIEERIKLFKPKSEENKEPLQASPAIQKSDDTKRKRKQSNTSETSTPKKAKSNLEIAERSEGITDNKLDKKVNLDTPPTPPSSHKDSSDEAPVMKKHKVKRKIDPSKDGVFEIFCERNREVAEQQDPDASEADVLAYLQDVWDGMNPYERSKYRGDYLPNEERRRYNMDIDEDNEDDSDSDLESDKPSRSKVSKASPIHDETSDSERSVKKRKSKADRDRSKSVASDQEETTSVESENTGKTSKKRRTKTRCESSDRDDISVDSEISEKSGKKRKLKADKGEEANKEISPLLDSTSRRARQIKLFKGVKTERVCQRCEGTGTLIRCKGSCYSYYHPACVKASQASPENSDGENHLDEASKENMKATKKKLKENNSKDDGTQEIENFKCSDCESGITPPCFVCKGREDERVKCSSLFCGKYYHNKCLKMWPQCQRQGDRLICPYHVCHTCISDNPQTSHGRSANERFIRCIRCPSTYHFSISCIPAGSNILTTTSIICPRHYQSSNPPINATWCFLCTKGGRLICCDSCPMSFHTECLGIDTPDGDYICEDCETGRMPLYGEVVWVKYGHYRWWPSVICFPFEIPENVASRPHKTGEFCVMFLGSRDYGWVYRGKVFPFQDGDAESKNVYSDKKGEPYRRALGEAKLIHDRFMLEKAMVKDKDSNSKHLRPPPYVKIRTNKPVGNVRTPEIDSITACNCDPNDSNPCSTDSDCLNRILMVECSPDVCPAGTKCQNQSFVLRKYPAMKPVHTEERGWGLRALEFIKEGQFVIEYVGEVIDEAEYRLRLKHKKEIKNDNFYFLTIDPGRMIDAEPKGNLSRFMNHSCQPNCKTEKWTVNGDTRIGLFALRDIESGEELTFNYNLACDGETKKPCLCKASNCSGFIGLKVTKQPISLLQQKKIEKAEKVKRQKRQQKKVPLCWNCNSKIDNLDEASKCDQKTCGKYYHPHCIDIEEGQDPIFHCPWHFCAECYKRTSLRCSYCCNAFCLSHTYGSLREQPDSKAYVCYNHPVEFGNAYDLESSEPFMMYDQGSIVAGEDFKHYLKKQTEVSSPYNDKNAPRGTIVEVQGPSSEDEEVSEQEDNITEADISEKAKSNLANIVNGDGRKSVSPKKNPSSTANANLSLDEIAAIIGIVE</sequence>
<keyword evidence="2" id="KW-1185">Reference proteome</keyword>
<protein>
    <submittedName>
        <fullName evidence="1">Uncharacterized protein</fullName>
    </submittedName>
</protein>
<reference evidence="1" key="1">
    <citation type="submission" date="2023-04" db="EMBL/GenBank/DDBJ databases">
        <title>A chromosome-level genome assembly of the parasitoid wasp Eretmocerus hayati.</title>
        <authorList>
            <person name="Zhong Y."/>
            <person name="Liu S."/>
            <person name="Liu Y."/>
        </authorList>
    </citation>
    <scope>NUCLEOTIDE SEQUENCE</scope>
    <source>
        <strain evidence="1">ZJU_SS_LIU_2023</strain>
    </source>
</reference>